<keyword evidence="3" id="KW-1185">Reference proteome</keyword>
<gene>
    <name evidence="2" type="ORF">Q4528_01100</name>
</gene>
<organism evidence="2 3">
    <name type="scientific">Staphylococcus pasteuri_A</name>
    <dbReference type="NCBI Taxonomy" id="3062664"/>
    <lineage>
        <taxon>Bacteria</taxon>
        <taxon>Bacillati</taxon>
        <taxon>Bacillota</taxon>
        <taxon>Bacilli</taxon>
        <taxon>Bacillales</taxon>
        <taxon>Staphylococcaceae</taxon>
        <taxon>Staphylococcus</taxon>
    </lineage>
</organism>
<dbReference type="AlphaFoldDB" id="A0AAW7YKM9"/>
<feature type="transmembrane region" description="Helical" evidence="1">
    <location>
        <begin position="31"/>
        <end position="52"/>
    </location>
</feature>
<accession>A0AAW7YKM9</accession>
<dbReference type="Pfam" id="PF11683">
    <property type="entry name" value="DUF3278"/>
    <property type="match status" value="1"/>
</dbReference>
<feature type="transmembrane region" description="Helical" evidence="1">
    <location>
        <begin position="58"/>
        <end position="79"/>
    </location>
</feature>
<dbReference type="Proteomes" id="UP001170310">
    <property type="component" value="Unassembled WGS sequence"/>
</dbReference>
<dbReference type="RefSeq" id="WP_017636612.1">
    <property type="nucleotide sequence ID" value="NZ_JAUOQO010000001.1"/>
</dbReference>
<proteinExistence type="predicted"/>
<name>A0AAW7YKM9_9STAP</name>
<reference evidence="2" key="1">
    <citation type="submission" date="2023-07" db="EMBL/GenBank/DDBJ databases">
        <title>Genome content predicts the carbon catabolic preferences of heterotrophic bacteria.</title>
        <authorList>
            <person name="Gralka M."/>
        </authorList>
    </citation>
    <scope>NUCLEOTIDE SEQUENCE</scope>
    <source>
        <strain evidence="2">E2R20</strain>
    </source>
</reference>
<evidence type="ECO:0000313" key="2">
    <source>
        <dbReference type="EMBL" id="MDO6572749.1"/>
    </source>
</evidence>
<keyword evidence="1" id="KW-0472">Membrane</keyword>
<dbReference type="EMBL" id="JAUOQO010000001">
    <property type="protein sequence ID" value="MDO6572749.1"/>
    <property type="molecule type" value="Genomic_DNA"/>
</dbReference>
<keyword evidence="1" id="KW-0812">Transmembrane</keyword>
<dbReference type="InterPro" id="IPR021697">
    <property type="entry name" value="DUF3278"/>
</dbReference>
<comment type="caution">
    <text evidence="2">The sequence shown here is derived from an EMBL/GenBank/DDBJ whole genome shotgun (WGS) entry which is preliminary data.</text>
</comment>
<dbReference type="GeneID" id="72469368"/>
<feature type="transmembrane region" description="Helical" evidence="1">
    <location>
        <begin position="109"/>
        <end position="130"/>
    </location>
</feature>
<keyword evidence="1" id="KW-1133">Transmembrane helix</keyword>
<sequence>MSQLNEKLLNWITNTSTEKDERERTLLNQKLATTFIITYIGMPILLLSNLIIDAYHQTISLNTILLFIFFFIINGVLLYKTKSDELNKDKVYSPEEYKKLVNKYRIKSVILMLYFGSAMFLLGLIIKYLQHTSIQWGMEIITAIIAGIVFGGFMYVYQVNKIMKEY</sequence>
<feature type="transmembrane region" description="Helical" evidence="1">
    <location>
        <begin position="136"/>
        <end position="157"/>
    </location>
</feature>
<protein>
    <submittedName>
        <fullName evidence="2">DUF3278 domain-containing protein</fullName>
    </submittedName>
</protein>
<evidence type="ECO:0000313" key="3">
    <source>
        <dbReference type="Proteomes" id="UP001170310"/>
    </source>
</evidence>
<evidence type="ECO:0000256" key="1">
    <source>
        <dbReference type="SAM" id="Phobius"/>
    </source>
</evidence>